<dbReference type="GO" id="GO:0016705">
    <property type="term" value="F:oxidoreductase activity, acting on paired donors, with incorporation or reduction of molecular oxygen"/>
    <property type="evidence" value="ECO:0007669"/>
    <property type="project" value="InterPro"/>
</dbReference>
<dbReference type="InterPro" id="IPR001128">
    <property type="entry name" value="Cyt_P450"/>
</dbReference>
<dbReference type="EMBL" id="WTXG01000011">
    <property type="protein sequence ID" value="KAI0302458.1"/>
    <property type="molecule type" value="Genomic_DNA"/>
</dbReference>
<name>A0AAD4QPF0_9AGAM</name>
<evidence type="ECO:0000256" key="6">
    <source>
        <dbReference type="ARBA" id="ARBA00023002"/>
    </source>
</evidence>
<evidence type="ECO:0000313" key="11">
    <source>
        <dbReference type="Proteomes" id="UP001203297"/>
    </source>
</evidence>
<dbReference type="PANTHER" id="PTHR46300:SF7">
    <property type="entry name" value="P450, PUTATIVE (EUROFUNG)-RELATED"/>
    <property type="match status" value="1"/>
</dbReference>
<evidence type="ECO:0000256" key="9">
    <source>
        <dbReference type="PIRSR" id="PIRSR602401-1"/>
    </source>
</evidence>
<gene>
    <name evidence="10" type="ORF">B0F90DRAFT_1627415</name>
</gene>
<proteinExistence type="inferred from homology"/>
<evidence type="ECO:0000256" key="2">
    <source>
        <dbReference type="ARBA" id="ARBA00005179"/>
    </source>
</evidence>
<evidence type="ECO:0000313" key="10">
    <source>
        <dbReference type="EMBL" id="KAI0302458.1"/>
    </source>
</evidence>
<dbReference type="Proteomes" id="UP001203297">
    <property type="component" value="Unassembled WGS sequence"/>
</dbReference>
<reference evidence="10" key="1">
    <citation type="journal article" date="2022" name="New Phytol.">
        <title>Evolutionary transition to the ectomycorrhizal habit in the genomes of a hyperdiverse lineage of mushroom-forming fungi.</title>
        <authorList>
            <person name="Looney B."/>
            <person name="Miyauchi S."/>
            <person name="Morin E."/>
            <person name="Drula E."/>
            <person name="Courty P.E."/>
            <person name="Kohler A."/>
            <person name="Kuo A."/>
            <person name="LaButti K."/>
            <person name="Pangilinan J."/>
            <person name="Lipzen A."/>
            <person name="Riley R."/>
            <person name="Andreopoulos W."/>
            <person name="He G."/>
            <person name="Johnson J."/>
            <person name="Nolan M."/>
            <person name="Tritt A."/>
            <person name="Barry K.W."/>
            <person name="Grigoriev I.V."/>
            <person name="Nagy L.G."/>
            <person name="Hibbett D."/>
            <person name="Henrissat B."/>
            <person name="Matheny P.B."/>
            <person name="Labbe J."/>
            <person name="Martin F.M."/>
        </authorList>
    </citation>
    <scope>NUCLEOTIDE SEQUENCE</scope>
    <source>
        <strain evidence="10">BPL690</strain>
    </source>
</reference>
<dbReference type="SUPFAM" id="SSF48264">
    <property type="entry name" value="Cytochrome P450"/>
    <property type="match status" value="1"/>
</dbReference>
<comment type="similarity">
    <text evidence="3">Belongs to the cytochrome P450 family.</text>
</comment>
<dbReference type="PANTHER" id="PTHR46300">
    <property type="entry name" value="P450, PUTATIVE (EUROFUNG)-RELATED-RELATED"/>
    <property type="match status" value="1"/>
</dbReference>
<keyword evidence="11" id="KW-1185">Reference proteome</keyword>
<comment type="pathway">
    <text evidence="2">Secondary metabolite biosynthesis.</text>
</comment>
<evidence type="ECO:0000256" key="8">
    <source>
        <dbReference type="ARBA" id="ARBA00023033"/>
    </source>
</evidence>
<keyword evidence="8" id="KW-0503">Monooxygenase</keyword>
<dbReference type="PRINTS" id="PR00463">
    <property type="entry name" value="EP450I"/>
</dbReference>
<dbReference type="GO" id="GO:0004497">
    <property type="term" value="F:monooxygenase activity"/>
    <property type="evidence" value="ECO:0007669"/>
    <property type="project" value="UniProtKB-KW"/>
</dbReference>
<dbReference type="Pfam" id="PF00067">
    <property type="entry name" value="p450"/>
    <property type="match status" value="1"/>
</dbReference>
<keyword evidence="4 9" id="KW-0349">Heme</keyword>
<evidence type="ECO:0000256" key="3">
    <source>
        <dbReference type="ARBA" id="ARBA00010617"/>
    </source>
</evidence>
<evidence type="ECO:0000256" key="1">
    <source>
        <dbReference type="ARBA" id="ARBA00001971"/>
    </source>
</evidence>
<protein>
    <submittedName>
        <fullName evidence="10">Cytochrome P450</fullName>
    </submittedName>
</protein>
<accession>A0AAD4QPF0</accession>
<dbReference type="InterPro" id="IPR050364">
    <property type="entry name" value="Cytochrome_P450_fung"/>
</dbReference>
<organism evidence="10 11">
    <name type="scientific">Multifurca ochricompacta</name>
    <dbReference type="NCBI Taxonomy" id="376703"/>
    <lineage>
        <taxon>Eukaryota</taxon>
        <taxon>Fungi</taxon>
        <taxon>Dikarya</taxon>
        <taxon>Basidiomycota</taxon>
        <taxon>Agaricomycotina</taxon>
        <taxon>Agaricomycetes</taxon>
        <taxon>Russulales</taxon>
        <taxon>Russulaceae</taxon>
        <taxon>Multifurca</taxon>
    </lineage>
</organism>
<keyword evidence="7 9" id="KW-0408">Iron</keyword>
<dbReference type="GO" id="GO:0020037">
    <property type="term" value="F:heme binding"/>
    <property type="evidence" value="ECO:0007669"/>
    <property type="project" value="InterPro"/>
</dbReference>
<dbReference type="GO" id="GO:0005506">
    <property type="term" value="F:iron ion binding"/>
    <property type="evidence" value="ECO:0007669"/>
    <property type="project" value="InterPro"/>
</dbReference>
<keyword evidence="5 9" id="KW-0479">Metal-binding</keyword>
<feature type="binding site" description="axial binding residue" evidence="9">
    <location>
        <position position="376"/>
    </location>
    <ligand>
        <name>heme</name>
        <dbReference type="ChEBI" id="CHEBI:30413"/>
    </ligand>
    <ligandPart>
        <name>Fe</name>
        <dbReference type="ChEBI" id="CHEBI:18248"/>
    </ligandPart>
</feature>
<keyword evidence="6" id="KW-0560">Oxidoreductase</keyword>
<evidence type="ECO:0000256" key="7">
    <source>
        <dbReference type="ARBA" id="ARBA00023004"/>
    </source>
</evidence>
<dbReference type="InterPro" id="IPR002401">
    <property type="entry name" value="Cyt_P450_E_grp-I"/>
</dbReference>
<dbReference type="InterPro" id="IPR036396">
    <property type="entry name" value="Cyt_P450_sf"/>
</dbReference>
<evidence type="ECO:0000256" key="4">
    <source>
        <dbReference type="ARBA" id="ARBA00022617"/>
    </source>
</evidence>
<comment type="cofactor">
    <cofactor evidence="1 9">
        <name>heme</name>
        <dbReference type="ChEBI" id="CHEBI:30413"/>
    </cofactor>
</comment>
<dbReference type="CDD" id="cd11065">
    <property type="entry name" value="CYP64-like"/>
    <property type="match status" value="1"/>
</dbReference>
<dbReference type="Gene3D" id="1.10.630.10">
    <property type="entry name" value="Cytochrome P450"/>
    <property type="match status" value="1"/>
</dbReference>
<evidence type="ECO:0000256" key="5">
    <source>
        <dbReference type="ARBA" id="ARBA00022723"/>
    </source>
</evidence>
<dbReference type="AlphaFoldDB" id="A0AAD4QPF0"/>
<comment type="caution">
    <text evidence="10">The sequence shown here is derived from an EMBL/GenBank/DDBJ whole genome shotgun (WGS) entry which is preliminary data.</text>
</comment>
<sequence length="447" mass="50641">MTGDILSFHIFGQVIVVLNSIKVSKDLFDKRGDIYSDRPVIPILDMMKWGWLVPFARYGNFWRQGRRLLDRDLRPGAVTAYRLMQQMKARVLLTRLLASPDEWEAHIEQLQGELILAMTYGYEVQGHNDRKITVARQMATLSSTVTFPGCLLVNDLPFLRYIPEWLPWFSYKSLARLGHELGEEVLHKPMEFVKESMAKGTARPSLALKNLQETEKLSRTEREKAEEAVAGALASMYAAGTDTTVSAIMGFLVAILLHPDLQTTAQRELDAVTGRERLPTFEDRSKLPFVDAVCKEVLRWRPVGPLGLPHSTTEDDVYEGFFIPKATLTACRGILHNPEVYPEPDAFKPERFLEADGSLRDDPTLAATYGYGKRICPGRHLVDTTFFIFIASLLSVFNIERGKDDDVRHVEYSFTGAGISRPNPFRCSFIPRDQRAEELIIADTMAR</sequence>